<comment type="caution">
    <text evidence="2">The sequence shown here is derived from an EMBL/GenBank/DDBJ whole genome shotgun (WGS) entry which is preliminary data.</text>
</comment>
<sequence>MEEDIFCHIHEGDEVVKSVDGSVQYKGGRTESIVVSGNITHVELVSKVCGELNIDPNLIKLEFTVKFDPSCLLPLHDETTVVKMFRFNDMFCRVYVSPHIEVGEGLIAQTRFRYSFTRNTPKHMTVVCTITQCPWKVTAHAIGDSKIVQVHTFRNVHNHSLEDVSSSQPLIRSNRASLVIDDVIRSTPNYQPSQICKDFVRQHGMQLTYLQAWQMKEKAKECIYGQPKYYYKLLPWMCDKMVTTNPGTVVELHYSSDEHFQQLFVAHAVSIQGFALGCRSVIAIDSSHMSGPYEGALFSATAYDANDSMFPLAFSVMSSENYEDWSWFLQNLNKVVAEKEVVIISDRHPALLRSVPEMFGLENHAYCYRHLKENFSTFVSKQITKGNKGKENALQFLNSIAYARHERHHSICNFLMEHMAKLGFMLVKHKEQSNNWKGSLGPQIEENVLQNIAKGEVYPGWQMFRIPCEHATTVILSIGHNVADFVDECYKFPMQELIYAGSFSSIETHDMLIVDDHGVVRSITGQVFLSLKPPHTKGPPGRPKKKRIESQFQDKQTVHCSRCHMSGHNRKMCKNPLS</sequence>
<gene>
    <name evidence="2" type="ORF">CK203_097346</name>
</gene>
<evidence type="ECO:0000259" key="1">
    <source>
        <dbReference type="Pfam" id="PF10551"/>
    </source>
</evidence>
<name>A0A438D609_VITVI</name>
<evidence type="ECO:0000313" key="2">
    <source>
        <dbReference type="EMBL" id="RVW30925.1"/>
    </source>
</evidence>
<dbReference type="InterPro" id="IPR018289">
    <property type="entry name" value="MULE_transposase_dom"/>
</dbReference>
<protein>
    <recommendedName>
        <fullName evidence="1">MULE transposase domain-containing protein</fullName>
    </recommendedName>
</protein>
<organism evidence="2 3">
    <name type="scientific">Vitis vinifera</name>
    <name type="common">Grape</name>
    <dbReference type="NCBI Taxonomy" id="29760"/>
    <lineage>
        <taxon>Eukaryota</taxon>
        <taxon>Viridiplantae</taxon>
        <taxon>Streptophyta</taxon>
        <taxon>Embryophyta</taxon>
        <taxon>Tracheophyta</taxon>
        <taxon>Spermatophyta</taxon>
        <taxon>Magnoliopsida</taxon>
        <taxon>eudicotyledons</taxon>
        <taxon>Gunneridae</taxon>
        <taxon>Pentapetalae</taxon>
        <taxon>rosids</taxon>
        <taxon>Vitales</taxon>
        <taxon>Vitaceae</taxon>
        <taxon>Viteae</taxon>
        <taxon>Vitis</taxon>
    </lineage>
</organism>
<evidence type="ECO:0000313" key="3">
    <source>
        <dbReference type="Proteomes" id="UP000288805"/>
    </source>
</evidence>
<reference evidence="2 3" key="1">
    <citation type="journal article" date="2018" name="PLoS Genet.">
        <title>Population sequencing reveals clonal diversity and ancestral inbreeding in the grapevine cultivar Chardonnay.</title>
        <authorList>
            <person name="Roach M.J."/>
            <person name="Johnson D.L."/>
            <person name="Bohlmann J."/>
            <person name="van Vuuren H.J."/>
            <person name="Jones S.J."/>
            <person name="Pretorius I.S."/>
            <person name="Schmidt S.A."/>
            <person name="Borneman A.R."/>
        </authorList>
    </citation>
    <scope>NUCLEOTIDE SEQUENCE [LARGE SCALE GENOMIC DNA]</scope>
    <source>
        <strain evidence="3">cv. Chardonnay</strain>
        <tissue evidence="2">Leaf</tissue>
    </source>
</reference>
<dbReference type="EMBL" id="QGNW01001777">
    <property type="protein sequence ID" value="RVW30925.1"/>
    <property type="molecule type" value="Genomic_DNA"/>
</dbReference>
<feature type="domain" description="MULE transposase" evidence="1">
    <location>
        <begin position="281"/>
        <end position="374"/>
    </location>
</feature>
<dbReference type="AlphaFoldDB" id="A0A438D609"/>
<accession>A0A438D609</accession>
<dbReference type="Pfam" id="PF10551">
    <property type="entry name" value="MULE"/>
    <property type="match status" value="1"/>
</dbReference>
<dbReference type="PANTHER" id="PTHR31973:SF157">
    <property type="entry name" value="SWIM-TYPE DOMAIN-CONTAINING PROTEIN"/>
    <property type="match status" value="1"/>
</dbReference>
<proteinExistence type="predicted"/>
<dbReference type="Proteomes" id="UP000288805">
    <property type="component" value="Unassembled WGS sequence"/>
</dbReference>
<dbReference type="PANTHER" id="PTHR31973">
    <property type="entry name" value="POLYPROTEIN, PUTATIVE-RELATED"/>
    <property type="match status" value="1"/>
</dbReference>